<feature type="domain" description="N-end rule aminoacyl transferase C-terminal" evidence="6">
    <location>
        <begin position="102"/>
        <end position="225"/>
    </location>
</feature>
<evidence type="ECO:0000313" key="7">
    <source>
        <dbReference type="EMBL" id="QDU22071.1"/>
    </source>
</evidence>
<dbReference type="PANTHER" id="PTHR21367:SF1">
    <property type="entry name" value="ARGINYL-TRNA--PROTEIN TRANSFERASE 1"/>
    <property type="match status" value="1"/>
</dbReference>
<dbReference type="InterPro" id="IPR017138">
    <property type="entry name" value="Asp_Glu_LeuTrfase"/>
</dbReference>
<keyword evidence="8" id="KW-1185">Reference proteome</keyword>
<gene>
    <name evidence="4" type="primary">bpt</name>
    <name evidence="7" type="ORF">ETAA1_40460</name>
</gene>
<keyword evidence="2 4" id="KW-0808">Transferase</keyword>
<keyword evidence="3 4" id="KW-0012">Acyltransferase</keyword>
<keyword evidence="1 4" id="KW-0963">Cytoplasm</keyword>
<dbReference type="PANTHER" id="PTHR21367">
    <property type="entry name" value="ARGININE-TRNA-PROTEIN TRANSFERASE 1"/>
    <property type="match status" value="1"/>
</dbReference>
<comment type="catalytic activity">
    <reaction evidence="4">
        <text>N-terminal L-aspartyl-[protein] + L-leucyl-tRNA(Leu) = N-terminal L-leucyl-L-aspartyl-[protein] + tRNA(Leu) + H(+)</text>
        <dbReference type="Rhea" id="RHEA:50420"/>
        <dbReference type="Rhea" id="RHEA-COMP:9613"/>
        <dbReference type="Rhea" id="RHEA-COMP:9622"/>
        <dbReference type="Rhea" id="RHEA-COMP:12669"/>
        <dbReference type="Rhea" id="RHEA-COMP:12674"/>
        <dbReference type="ChEBI" id="CHEBI:15378"/>
        <dbReference type="ChEBI" id="CHEBI:64720"/>
        <dbReference type="ChEBI" id="CHEBI:78442"/>
        <dbReference type="ChEBI" id="CHEBI:78494"/>
        <dbReference type="ChEBI" id="CHEBI:133042"/>
        <dbReference type="EC" id="2.3.2.29"/>
    </reaction>
</comment>
<dbReference type="HAMAP" id="MF_00689">
    <property type="entry name" value="Bpt"/>
    <property type="match status" value="1"/>
</dbReference>
<name>A0A517XX35_9BACT</name>
<dbReference type="Pfam" id="PF04377">
    <property type="entry name" value="ATE_C"/>
    <property type="match status" value="1"/>
</dbReference>
<dbReference type="EMBL" id="CP036273">
    <property type="protein sequence ID" value="QDU22071.1"/>
    <property type="molecule type" value="Genomic_DNA"/>
</dbReference>
<reference evidence="7 8" key="1">
    <citation type="submission" date="2019-02" db="EMBL/GenBank/DDBJ databases">
        <title>Deep-cultivation of Planctomycetes and their phenomic and genomic characterization uncovers novel biology.</title>
        <authorList>
            <person name="Wiegand S."/>
            <person name="Jogler M."/>
            <person name="Boedeker C."/>
            <person name="Pinto D."/>
            <person name="Vollmers J."/>
            <person name="Rivas-Marin E."/>
            <person name="Kohn T."/>
            <person name="Peeters S.H."/>
            <person name="Heuer A."/>
            <person name="Rast P."/>
            <person name="Oberbeckmann S."/>
            <person name="Bunk B."/>
            <person name="Jeske O."/>
            <person name="Meyerdierks A."/>
            <person name="Storesund J.E."/>
            <person name="Kallscheuer N."/>
            <person name="Luecker S."/>
            <person name="Lage O.M."/>
            <person name="Pohl T."/>
            <person name="Merkel B.J."/>
            <person name="Hornburger P."/>
            <person name="Mueller R.-W."/>
            <person name="Bruemmer F."/>
            <person name="Labrenz M."/>
            <person name="Spormann A.M."/>
            <person name="Op den Camp H."/>
            <person name="Overmann J."/>
            <person name="Amann R."/>
            <person name="Jetten M.S.M."/>
            <person name="Mascher T."/>
            <person name="Medema M.H."/>
            <person name="Devos D.P."/>
            <person name="Kaster A.-K."/>
            <person name="Ovreas L."/>
            <person name="Rohde M."/>
            <person name="Galperin M.Y."/>
            <person name="Jogler C."/>
        </authorList>
    </citation>
    <scope>NUCLEOTIDE SEQUENCE [LARGE SCALE GENOMIC DNA]</scope>
    <source>
        <strain evidence="7 8">ETA_A1</strain>
    </source>
</reference>
<dbReference type="NCBIfam" id="NF002346">
    <property type="entry name" value="PRK01305.2-3"/>
    <property type="match status" value="1"/>
</dbReference>
<dbReference type="InterPro" id="IPR007472">
    <property type="entry name" value="N-end_Aminoacyl_Trfase_C"/>
</dbReference>
<evidence type="ECO:0000259" key="5">
    <source>
        <dbReference type="Pfam" id="PF04376"/>
    </source>
</evidence>
<organism evidence="7 8">
    <name type="scientific">Urbifossiella limnaea</name>
    <dbReference type="NCBI Taxonomy" id="2528023"/>
    <lineage>
        <taxon>Bacteria</taxon>
        <taxon>Pseudomonadati</taxon>
        <taxon>Planctomycetota</taxon>
        <taxon>Planctomycetia</taxon>
        <taxon>Gemmatales</taxon>
        <taxon>Gemmataceae</taxon>
        <taxon>Urbifossiella</taxon>
    </lineage>
</organism>
<evidence type="ECO:0000256" key="3">
    <source>
        <dbReference type="ARBA" id="ARBA00023315"/>
    </source>
</evidence>
<dbReference type="GO" id="GO:0008914">
    <property type="term" value="F:leucyl-tRNA--protein transferase activity"/>
    <property type="evidence" value="ECO:0007669"/>
    <property type="project" value="UniProtKB-UniRule"/>
</dbReference>
<dbReference type="GO" id="GO:0004057">
    <property type="term" value="F:arginyl-tRNA--protein transferase activity"/>
    <property type="evidence" value="ECO:0007669"/>
    <property type="project" value="InterPro"/>
</dbReference>
<dbReference type="SUPFAM" id="SSF55729">
    <property type="entry name" value="Acyl-CoA N-acyltransferases (Nat)"/>
    <property type="match status" value="1"/>
</dbReference>
<proteinExistence type="inferred from homology"/>
<dbReference type="PIRSF" id="PIRSF037208">
    <property type="entry name" value="ATE_pro_prd"/>
    <property type="match status" value="1"/>
</dbReference>
<comment type="catalytic activity">
    <reaction evidence="4">
        <text>N-terminal L-glutamyl-[protein] + L-leucyl-tRNA(Leu) = N-terminal L-leucyl-L-glutamyl-[protein] + tRNA(Leu) + H(+)</text>
        <dbReference type="Rhea" id="RHEA:50412"/>
        <dbReference type="Rhea" id="RHEA-COMP:9613"/>
        <dbReference type="Rhea" id="RHEA-COMP:9622"/>
        <dbReference type="Rhea" id="RHEA-COMP:12664"/>
        <dbReference type="Rhea" id="RHEA-COMP:12668"/>
        <dbReference type="ChEBI" id="CHEBI:15378"/>
        <dbReference type="ChEBI" id="CHEBI:64721"/>
        <dbReference type="ChEBI" id="CHEBI:78442"/>
        <dbReference type="ChEBI" id="CHEBI:78494"/>
        <dbReference type="ChEBI" id="CHEBI:133041"/>
        <dbReference type="EC" id="2.3.2.29"/>
    </reaction>
</comment>
<dbReference type="KEGG" id="uli:ETAA1_40460"/>
<dbReference type="Proteomes" id="UP000319576">
    <property type="component" value="Chromosome"/>
</dbReference>
<evidence type="ECO:0000256" key="1">
    <source>
        <dbReference type="ARBA" id="ARBA00022490"/>
    </source>
</evidence>
<dbReference type="GO" id="GO:0071596">
    <property type="term" value="P:ubiquitin-dependent protein catabolic process via the N-end rule pathway"/>
    <property type="evidence" value="ECO:0007669"/>
    <property type="project" value="InterPro"/>
</dbReference>
<dbReference type="GO" id="GO:0005737">
    <property type="term" value="C:cytoplasm"/>
    <property type="evidence" value="ECO:0007669"/>
    <property type="project" value="UniProtKB-SubCell"/>
</dbReference>
<feature type="domain" description="N-end aminoacyl transferase N-terminal" evidence="5">
    <location>
        <begin position="12"/>
        <end position="81"/>
    </location>
</feature>
<evidence type="ECO:0000313" key="8">
    <source>
        <dbReference type="Proteomes" id="UP000319576"/>
    </source>
</evidence>
<sequence length="236" mass="26441">MVSLLTFTTPPYPCAYLPDRAATLDYEVVAAADAADYAARMAAGWRRFGHQFFRPVCAGCTACQSLRVPVATFKPDRSQRRAAAANADTRLVIDAPKVTPAKLALYDRFHVFQSESKGWPGHGPKDALEYAESFTVNPFPTEEWRYFRGRRLTGVGYVDHLPGALSAIYFFYDPDERDRSPGTFNVLSILGRAAELGYEHVYLGYYVEGCRSLEYKARFRPNEVLAGNGAWQPFLT</sequence>
<evidence type="ECO:0000256" key="2">
    <source>
        <dbReference type="ARBA" id="ARBA00022679"/>
    </source>
</evidence>
<dbReference type="Pfam" id="PF04376">
    <property type="entry name" value="ATE_N"/>
    <property type="match status" value="1"/>
</dbReference>
<comment type="function">
    <text evidence="4">Functions in the N-end rule pathway of protein degradation where it conjugates Leu from its aminoacyl-tRNA to the N-termini of proteins containing an N-terminal aspartate or glutamate.</text>
</comment>
<accession>A0A517XX35</accession>
<dbReference type="InterPro" id="IPR030700">
    <property type="entry name" value="N-end_Aminoacyl_Trfase"/>
</dbReference>
<comment type="subcellular location">
    <subcellularLocation>
        <location evidence="4">Cytoplasm</location>
    </subcellularLocation>
</comment>
<evidence type="ECO:0000259" key="6">
    <source>
        <dbReference type="Pfam" id="PF04377"/>
    </source>
</evidence>
<dbReference type="RefSeq" id="WP_145241495.1">
    <property type="nucleotide sequence ID" value="NZ_CP036273.1"/>
</dbReference>
<evidence type="ECO:0000256" key="4">
    <source>
        <dbReference type="HAMAP-Rule" id="MF_00689"/>
    </source>
</evidence>
<dbReference type="EC" id="2.3.2.29" evidence="4"/>
<comment type="similarity">
    <text evidence="4">Belongs to the R-transferase family. Bpt subfamily.</text>
</comment>
<dbReference type="AlphaFoldDB" id="A0A517XX35"/>
<dbReference type="InterPro" id="IPR007471">
    <property type="entry name" value="N-end_Aminoacyl_Trfase_N"/>
</dbReference>
<dbReference type="InterPro" id="IPR016181">
    <property type="entry name" value="Acyl_CoA_acyltransferase"/>
</dbReference>
<dbReference type="OrthoDB" id="9782022at2"/>
<protein>
    <recommendedName>
        <fullName evidence="4">Aspartate/glutamate leucyltransferase</fullName>
        <ecNumber evidence="4">2.3.2.29</ecNumber>
    </recommendedName>
</protein>